<protein>
    <submittedName>
        <fullName evidence="6">Transposase</fullName>
    </submittedName>
</protein>
<sequence length="554" mass="61512">MSSDAVLPSSLLQKIKLPESVPTDPLPRTAQELRAVLAADREQLLAALDGVIQKEIQTQIAKGVAAEVQKIIENWRLARYRQFGPSSETQGQLFNEAELLAGGPEFDDPHDGAPSLTGVAHQRKRGKRQPLPPDLPRVEHVIDVPQAQRTCECGTSMTQIGQDVSEQLDIIPMRILVRKTVRPIYACPKGDSKPVQQPAPAQVLPRSNFGAGLLAMLLTVKYADGLPLNRFATVLERHGVTVPRQSLARAAIKIAQALQPIHNLLRDALLEARVIHMDETTVQVLKEPDKAPSSKSYMWVQRSGPPDKPVVLFDYDPRRAGAVPVRLLADWQGYLMTDGYEGYGAIARQNGVEHLACMAHARRKFVEAKRAQPKGKSGRADQAISLFARLYAIERDAKEMNCDERYRLRQEKSLPALANLKAWLDQHLGGITPKSKLGEALAYLAKMWPKLIRYTEQGDLPIDNNLCENSIRPFVVGRKGWLFADTPAGAHASAVVYSLIETAKANGKEPYAWLRFVLEQLPFARNVDDIEKLLPWNTTDEDLAMNLKACEAWG</sequence>
<gene>
    <name evidence="6" type="ORF">CR159_17040</name>
</gene>
<dbReference type="Proteomes" id="UP000234190">
    <property type="component" value="Unassembled WGS sequence"/>
</dbReference>
<evidence type="ECO:0000313" key="7">
    <source>
        <dbReference type="Proteomes" id="UP000234190"/>
    </source>
</evidence>
<dbReference type="OrthoDB" id="9794514at2"/>
<dbReference type="InterPro" id="IPR004291">
    <property type="entry name" value="Transposase_IS66_central"/>
</dbReference>
<organism evidence="6 7">
    <name type="scientific">Pollutimonas subterranea</name>
    <dbReference type="NCBI Taxonomy" id="2045210"/>
    <lineage>
        <taxon>Bacteria</taxon>
        <taxon>Pseudomonadati</taxon>
        <taxon>Pseudomonadota</taxon>
        <taxon>Betaproteobacteria</taxon>
        <taxon>Burkholderiales</taxon>
        <taxon>Alcaligenaceae</taxon>
        <taxon>Pollutimonas</taxon>
    </lineage>
</organism>
<dbReference type="Pfam" id="PF13005">
    <property type="entry name" value="zf-IS66"/>
    <property type="match status" value="1"/>
</dbReference>
<dbReference type="InterPro" id="IPR024463">
    <property type="entry name" value="Transposase_TnpC_homeodom"/>
</dbReference>
<keyword evidence="7" id="KW-1185">Reference proteome</keyword>
<dbReference type="Pfam" id="PF03050">
    <property type="entry name" value="DDE_Tnp_IS66"/>
    <property type="match status" value="1"/>
</dbReference>
<proteinExistence type="predicted"/>
<dbReference type="EMBL" id="PDNW01000017">
    <property type="protein sequence ID" value="PLC48686.1"/>
    <property type="molecule type" value="Genomic_DNA"/>
</dbReference>
<feature type="region of interest" description="Disordered" evidence="1">
    <location>
        <begin position="101"/>
        <end position="135"/>
    </location>
</feature>
<feature type="domain" description="Transposase IS66 C-terminal" evidence="5">
    <location>
        <begin position="498"/>
        <end position="536"/>
    </location>
</feature>
<feature type="domain" description="Transposase IS66 zinc-finger binding" evidence="3">
    <location>
        <begin position="149"/>
        <end position="189"/>
    </location>
</feature>
<evidence type="ECO:0000259" key="4">
    <source>
        <dbReference type="Pfam" id="PF13007"/>
    </source>
</evidence>
<dbReference type="InterPro" id="IPR039552">
    <property type="entry name" value="IS66_C"/>
</dbReference>
<reference evidence="6 7" key="1">
    <citation type="submission" date="2017-10" db="EMBL/GenBank/DDBJ databases">
        <title>Two draft genome sequences of Pusillimonas sp. strains isolated from a nitrate- and radionuclide-contaminated groundwater in Russia.</title>
        <authorList>
            <person name="Grouzdev D.S."/>
            <person name="Tourova T.P."/>
            <person name="Goeva M.A."/>
            <person name="Babich T.L."/>
            <person name="Sokolova D.S."/>
            <person name="Abdullin R."/>
            <person name="Poltaraus A.B."/>
            <person name="Toshchakov S.V."/>
            <person name="Nazina T.N."/>
        </authorList>
    </citation>
    <scope>NUCLEOTIDE SEQUENCE [LARGE SCALE GENOMIC DNA]</scope>
    <source>
        <strain evidence="6 7">JR1/69-3-13</strain>
    </source>
</reference>
<dbReference type="Pfam" id="PF13817">
    <property type="entry name" value="DDE_Tnp_IS66_C"/>
    <property type="match status" value="1"/>
</dbReference>
<dbReference type="NCBIfam" id="NF033517">
    <property type="entry name" value="transpos_IS66"/>
    <property type="match status" value="1"/>
</dbReference>
<feature type="domain" description="Transposase TnpC homeodomain" evidence="4">
    <location>
        <begin position="76"/>
        <end position="139"/>
    </location>
</feature>
<evidence type="ECO:0000259" key="5">
    <source>
        <dbReference type="Pfam" id="PF13817"/>
    </source>
</evidence>
<feature type="domain" description="Transposase IS66 central" evidence="2">
    <location>
        <begin position="207"/>
        <end position="491"/>
    </location>
</feature>
<dbReference type="InterPro" id="IPR052344">
    <property type="entry name" value="Transposase-related"/>
</dbReference>
<accession>A0A2N4U0Y7</accession>
<dbReference type="Pfam" id="PF13007">
    <property type="entry name" value="LZ_Tnp_IS66"/>
    <property type="match status" value="1"/>
</dbReference>
<dbReference type="InterPro" id="IPR024474">
    <property type="entry name" value="Znf_dom_IS66"/>
</dbReference>
<evidence type="ECO:0000313" key="6">
    <source>
        <dbReference type="EMBL" id="PLC48686.1"/>
    </source>
</evidence>
<dbReference type="AlphaFoldDB" id="A0A2N4U0Y7"/>
<evidence type="ECO:0000256" key="1">
    <source>
        <dbReference type="SAM" id="MobiDB-lite"/>
    </source>
</evidence>
<evidence type="ECO:0000259" key="2">
    <source>
        <dbReference type="Pfam" id="PF03050"/>
    </source>
</evidence>
<dbReference type="RefSeq" id="WP_102075176.1">
    <property type="nucleotide sequence ID" value="NZ_PDNW01000017.1"/>
</dbReference>
<comment type="caution">
    <text evidence="6">The sequence shown here is derived from an EMBL/GenBank/DDBJ whole genome shotgun (WGS) entry which is preliminary data.</text>
</comment>
<dbReference type="PANTHER" id="PTHR33678:SF1">
    <property type="entry name" value="BLL1576 PROTEIN"/>
    <property type="match status" value="1"/>
</dbReference>
<dbReference type="PANTHER" id="PTHR33678">
    <property type="entry name" value="BLL1576 PROTEIN"/>
    <property type="match status" value="1"/>
</dbReference>
<name>A0A2N4U0Y7_9BURK</name>
<evidence type="ECO:0000259" key="3">
    <source>
        <dbReference type="Pfam" id="PF13005"/>
    </source>
</evidence>